<dbReference type="PANTHER" id="PTHR22855:SF13">
    <property type="entry name" value="METHYLCROTONOYL-COA CARBOXYLASE BETA CHAIN, MITOCHONDRIAL"/>
    <property type="match status" value="1"/>
</dbReference>
<organism evidence="26 27">
    <name type="scientific">Stemphylium lycopersici</name>
    <name type="common">Tomato gray leaf spot disease fungus</name>
    <name type="synonym">Thyrospora lycopersici</name>
    <dbReference type="NCBI Taxonomy" id="183478"/>
    <lineage>
        <taxon>Eukaryota</taxon>
        <taxon>Fungi</taxon>
        <taxon>Dikarya</taxon>
        <taxon>Ascomycota</taxon>
        <taxon>Pezizomycotina</taxon>
        <taxon>Dothideomycetes</taxon>
        <taxon>Pleosporomycetidae</taxon>
        <taxon>Pleosporales</taxon>
        <taxon>Pleosporineae</taxon>
        <taxon>Pleosporaceae</taxon>
        <taxon>Stemphylium</taxon>
    </lineage>
</organism>
<dbReference type="Pfam" id="PF03663">
    <property type="entry name" value="Glyco_hydro_76"/>
    <property type="match status" value="1"/>
</dbReference>
<feature type="transmembrane region" description="Helical" evidence="22">
    <location>
        <begin position="1314"/>
        <end position="1335"/>
    </location>
</feature>
<evidence type="ECO:0000256" key="22">
    <source>
        <dbReference type="SAM" id="Phobius"/>
    </source>
</evidence>
<feature type="region of interest" description="Disordered" evidence="21">
    <location>
        <begin position="286"/>
        <end position="307"/>
    </location>
</feature>
<evidence type="ECO:0000256" key="8">
    <source>
        <dbReference type="ARBA" id="ARBA00022729"/>
    </source>
</evidence>
<dbReference type="EMBL" id="QGDH01000105">
    <property type="protein sequence ID" value="RAR07140.1"/>
    <property type="molecule type" value="Genomic_DNA"/>
</dbReference>
<feature type="binding site" evidence="20">
    <location>
        <position position="159"/>
    </location>
    <ligand>
        <name>K(+)</name>
        <dbReference type="ChEBI" id="CHEBI:29103"/>
    </ligand>
</feature>
<feature type="binding site" evidence="20">
    <location>
        <position position="156"/>
    </location>
    <ligand>
        <name>(6S)-NADPHX</name>
        <dbReference type="ChEBI" id="CHEBI:64076"/>
    </ligand>
</feature>
<comment type="similarity">
    <text evidence="6">Belongs to the glycosyl hydrolase 76 family.</text>
</comment>
<feature type="compositionally biased region" description="Polar residues" evidence="21">
    <location>
        <begin position="1278"/>
        <end position="1287"/>
    </location>
</feature>
<dbReference type="InterPro" id="IPR029045">
    <property type="entry name" value="ClpP/crotonase-like_dom_sf"/>
</dbReference>
<comment type="similarity">
    <text evidence="20">Belongs to the NnrE/AIBP family.</text>
</comment>
<dbReference type="InterPro" id="IPR008928">
    <property type="entry name" value="6-hairpin_glycosidase_sf"/>
</dbReference>
<comment type="caution">
    <text evidence="26">The sequence shown here is derived from an EMBL/GenBank/DDBJ whole genome shotgun (WGS) entry which is preliminary data.</text>
</comment>
<dbReference type="InterPro" id="IPR011762">
    <property type="entry name" value="COA_CT_N"/>
</dbReference>
<dbReference type="Proteomes" id="UP000249619">
    <property type="component" value="Unassembled WGS sequence"/>
</dbReference>
<dbReference type="GO" id="GO:0046872">
    <property type="term" value="F:metal ion binding"/>
    <property type="evidence" value="ECO:0007669"/>
    <property type="project" value="UniProtKB-KW"/>
</dbReference>
<comment type="cofactor">
    <cofactor evidence="20">
        <name>K(+)</name>
        <dbReference type="ChEBI" id="CHEBI:29103"/>
    </cofactor>
    <text evidence="20">Binds 1 potassium ion per subunit.</text>
</comment>
<dbReference type="GO" id="GO:0005975">
    <property type="term" value="P:carbohydrate metabolic process"/>
    <property type="evidence" value="ECO:0007669"/>
    <property type="project" value="InterPro"/>
</dbReference>
<dbReference type="PANTHER" id="PTHR22855">
    <property type="entry name" value="ACETYL, PROPIONYL, PYRUVATE, AND GLUTACONYL CARBOXYLASE-RELATED"/>
    <property type="match status" value="1"/>
</dbReference>
<dbReference type="GO" id="GO:0006552">
    <property type="term" value="P:L-leucine catabolic process"/>
    <property type="evidence" value="ECO:0007669"/>
    <property type="project" value="UniProtKB-UniPathway"/>
</dbReference>
<feature type="domain" description="YjeF N-terminal" evidence="25">
    <location>
        <begin position="11"/>
        <end position="217"/>
    </location>
</feature>
<dbReference type="NCBIfam" id="TIGR00197">
    <property type="entry name" value="yjeF_nterm"/>
    <property type="match status" value="1"/>
</dbReference>
<keyword evidence="17" id="KW-0326">Glycosidase</keyword>
<keyword evidence="22" id="KW-1133">Transmembrane helix</keyword>
<comment type="caution">
    <text evidence="20">Lacks conserved residue(s) required for the propagation of feature annotation.</text>
</comment>
<dbReference type="STRING" id="183478.A0A364MYD3"/>
<feature type="binding site" evidence="20">
    <location>
        <begin position="61"/>
        <end position="65"/>
    </location>
    <ligand>
        <name>(6S)-NADPHX</name>
        <dbReference type="ChEBI" id="CHEBI:64076"/>
    </ligand>
</feature>
<dbReference type="UniPathway" id="UPA00363">
    <property type="reaction ID" value="UER00861"/>
</dbReference>
<keyword evidence="9 20" id="KW-0547">Nucleotide-binding</keyword>
<evidence type="ECO:0000256" key="1">
    <source>
        <dbReference type="ARBA" id="ARBA00000013"/>
    </source>
</evidence>
<evidence type="ECO:0000256" key="11">
    <source>
        <dbReference type="ARBA" id="ARBA00022857"/>
    </source>
</evidence>
<comment type="subcellular location">
    <subcellularLocation>
        <location evidence="20">Cytoplasm</location>
    </subcellularLocation>
    <subcellularLocation>
        <location evidence="20">Mitochondrion</location>
    </subcellularLocation>
    <subcellularLocation>
        <location evidence="4">Endomembrane system</location>
    </subcellularLocation>
</comment>
<dbReference type="PROSITE" id="PS50989">
    <property type="entry name" value="COA_CT_CTER"/>
    <property type="match status" value="1"/>
</dbReference>
<keyword evidence="10 26" id="KW-0378">Hydrolase</keyword>
<dbReference type="InterPro" id="IPR045190">
    <property type="entry name" value="MCCB/AccD1-like"/>
</dbReference>
<evidence type="ECO:0000256" key="16">
    <source>
        <dbReference type="ARBA" id="ARBA00023235"/>
    </source>
</evidence>
<keyword evidence="12 20" id="KW-0630">Potassium</keyword>
<dbReference type="InterPro" id="IPR034733">
    <property type="entry name" value="AcCoA_carboxyl_beta"/>
</dbReference>
<evidence type="ECO:0000256" key="3">
    <source>
        <dbReference type="ARBA" id="ARBA00001452"/>
    </source>
</evidence>
<dbReference type="GO" id="GO:0000166">
    <property type="term" value="F:nucleotide binding"/>
    <property type="evidence" value="ECO:0007669"/>
    <property type="project" value="UniProtKB-KW"/>
</dbReference>
<proteinExistence type="inferred from homology"/>
<protein>
    <recommendedName>
        <fullName evidence="20">NAD(P)H-hydrate epimerase</fullName>
        <ecNumber evidence="20">5.1.99.6</ecNumber>
    </recommendedName>
    <alternativeName>
        <fullName evidence="20">NAD(P)HX epimerase</fullName>
    </alternativeName>
</protein>
<dbReference type="FunFam" id="3.40.50.10260:FF:000005">
    <property type="entry name" value="NAD(P)H-hydrate epimerase"/>
    <property type="match status" value="1"/>
</dbReference>
<evidence type="ECO:0000313" key="27">
    <source>
        <dbReference type="Proteomes" id="UP000249619"/>
    </source>
</evidence>
<dbReference type="GO" id="GO:0012505">
    <property type="term" value="C:endomembrane system"/>
    <property type="evidence" value="ECO:0007669"/>
    <property type="project" value="UniProtKB-SubCell"/>
</dbReference>
<evidence type="ECO:0000256" key="20">
    <source>
        <dbReference type="HAMAP-Rule" id="MF_03159"/>
    </source>
</evidence>
<dbReference type="GO" id="GO:0005739">
    <property type="term" value="C:mitochondrion"/>
    <property type="evidence" value="ECO:0007669"/>
    <property type="project" value="UniProtKB-SubCell"/>
</dbReference>
<evidence type="ECO:0000256" key="7">
    <source>
        <dbReference type="ARBA" id="ARBA00022723"/>
    </source>
</evidence>
<evidence type="ECO:0000256" key="12">
    <source>
        <dbReference type="ARBA" id="ARBA00022958"/>
    </source>
</evidence>
<dbReference type="PROSITE" id="PS51385">
    <property type="entry name" value="YJEF_N"/>
    <property type="match status" value="1"/>
</dbReference>
<keyword evidence="20" id="KW-0496">Mitochondrion</keyword>
<feature type="binding site" evidence="20">
    <location>
        <position position="62"/>
    </location>
    <ligand>
        <name>K(+)</name>
        <dbReference type="ChEBI" id="CHEBI:29103"/>
    </ligand>
</feature>
<comment type="function">
    <text evidence="20">Catalyzes the epimerization of the S- and R-forms of NAD(P)HX, a damaged form of NAD(P)H that is a result of enzymatic or heat-dependent hydration. This is a prerequisite for the S-specific NAD(P)H-hydrate dehydratase to allow the repair of both epimers of NAD(P)HX.</text>
</comment>
<dbReference type="EC" id="5.1.99.6" evidence="20"/>
<comment type="catalytic activity">
    <reaction evidence="1 20">
        <text>(6R)-NADHX = (6S)-NADHX</text>
        <dbReference type="Rhea" id="RHEA:32215"/>
        <dbReference type="ChEBI" id="CHEBI:64074"/>
        <dbReference type="ChEBI" id="CHEBI:64075"/>
        <dbReference type="EC" id="5.1.99.6"/>
    </reaction>
</comment>
<dbReference type="GO" id="GO:1905202">
    <property type="term" value="C:methylcrotonoyl-CoA carboxylase complex"/>
    <property type="evidence" value="ECO:0007669"/>
    <property type="project" value="TreeGrafter"/>
</dbReference>
<evidence type="ECO:0000256" key="2">
    <source>
        <dbReference type="ARBA" id="ARBA00000909"/>
    </source>
</evidence>
<evidence type="ECO:0000256" key="4">
    <source>
        <dbReference type="ARBA" id="ARBA00004308"/>
    </source>
</evidence>
<evidence type="ECO:0000256" key="5">
    <source>
        <dbReference type="ARBA" id="ARBA00006102"/>
    </source>
</evidence>
<dbReference type="GO" id="GO:0004485">
    <property type="term" value="F:methylcrotonoyl-CoA carboxylase activity"/>
    <property type="evidence" value="ECO:0007669"/>
    <property type="project" value="UniProtKB-EC"/>
</dbReference>
<sequence>MSLRTLSAKSAAALDQELMSSGAFSIDQLMELAGLSVSQTVFKLQPLSKGKRILVACGPGNNGGDGLVAARHLFHYGYQPTIYYPKQSKNELYQRLKKQLEDLKVPFTEDFTGALEQTDHIVDAIFGFSFSGEVREPFPKVIEALASTSVPVLAVDAPSSWDIEEGPRDSGPGKGFMPPALISLTAPKPLVKKFTGRHFLGGRFLSPQMADKYNLDIPKYEGLDQVVEVPVDGPRVTRKLLVAGSVQVKPKMVPKAPSREALTLLKNTIRPSAAIRAQAQRCLFSSASRPTALSQSRSQNPHQSTRNAATFTHSHHAEAVSVIPTAVDTSNADFKENKRQMDEATEKLVNLHTKIAQGGPQKARDKHIQRGKMLVRDRISALIDPGTPFLELSQMAGYDMYGEDDVPAGGIVTGIGSVNGVQCMVVANDATVKGGTYYPVTVKKHLRAQTIAQENRLPCIYLVDSGGANLPNQADVFPDVNHFGRIFYNQARMSSMGIPQISVVMGPCTAGGAYVPSMSDENIIVENQGHIFLAGPPLVKAATGEVVSAEDLGGGKLHSEVSGVTDYLAVDDAHALVLARRSIGNLNWHRNQTVTTTPKYQEPLHDPQELSGIVGTNLRRQIPIHEVIARIVDGSSFDEFKPLYGSTLVTGFAKIYGHPVGIVANNGILFSESSLKGAHFVQLCGKRHIPLIFLQNISGFMVGQDAEKGGIAKNGAKLVTAVSCVDVPKFTVVVGSSAGAGNYGMCGRAYSPRLLFTWPNAKTSVMGAEQLSSVMEAVGKKVDPALKARIEHESEAVFGSARLWDDGIIPPEHTRRVLGMGLQMACGGQNQGVEKESTWGVFRIIDRNFRPHKTLTSASSVVLARRVKTAGGTLKHATDMLGKRLYCSAVDLGSTSFAALAVAKQLVAQYATIDDKGIHVLGGYPGILYEPYYWWQAGAMFGTLLDYWHYTGDDQYNEMIREGLMHQFGEHNDLMPSNQSKNEGNDDQVFWAFSMIAAAEYKLKDPPDNQPGWLAMTQSVFNQFVGRYQKEVVDGNCGGGMRWQIYPWLNGWTYKNTASNGGLFHLGARLAMYTKNDTYATWAEKAFDWMSDSPILPGDGQVYDGTSMTTNPPCSNADQTPWTYNYGIMIAGAAYMYNYTNGGEKWGKALGQFLNKTSIFYPEDKGGVMIEVCEQECEGCVPCNADQESFKAYLARWLGITMQMAPEFAPQILPRLQKSAVAAAQTCEGPSQHNGGPHQCGTKWWYTGYDGIGGVGQQMTALNVISVLNAQRVPAPYSRTTGGSSKGNPGLGSGTNDGDRLPKFQSDITTADKAGAAIITILVALMFVGGSYWMLSGMDNAIKEAGDVSGNIGLTGNREVITSLARALAKGIRF</sequence>
<evidence type="ECO:0000256" key="10">
    <source>
        <dbReference type="ARBA" id="ARBA00022801"/>
    </source>
</evidence>
<dbReference type="GO" id="GO:0052856">
    <property type="term" value="F:NAD(P)HX epimerase activity"/>
    <property type="evidence" value="ECO:0007669"/>
    <property type="project" value="UniProtKB-UniRule"/>
</dbReference>
<gene>
    <name evidence="26" type="ORF">DDE83_006638</name>
</gene>
<feature type="domain" description="CoA carboxyltransferase N-terminal" evidence="23">
    <location>
        <begin position="341"/>
        <end position="598"/>
    </location>
</feature>
<evidence type="ECO:0000313" key="26">
    <source>
        <dbReference type="EMBL" id="RAR07140.1"/>
    </source>
</evidence>
<dbReference type="GO" id="GO:0008496">
    <property type="term" value="F:mannan endo-1,6-alpha-mannosidase activity"/>
    <property type="evidence" value="ECO:0007669"/>
    <property type="project" value="UniProtKB-EC"/>
</dbReference>
<dbReference type="Gene3D" id="1.50.10.20">
    <property type="match status" value="1"/>
</dbReference>
<comment type="catalytic activity">
    <reaction evidence="2 20">
        <text>(6R)-NADPHX = (6S)-NADPHX</text>
        <dbReference type="Rhea" id="RHEA:32227"/>
        <dbReference type="ChEBI" id="CHEBI:64076"/>
        <dbReference type="ChEBI" id="CHEBI:64077"/>
        <dbReference type="EC" id="5.1.99.6"/>
    </reaction>
</comment>
<keyword evidence="11" id="KW-0521">NADP</keyword>
<dbReference type="FunFam" id="3.90.226.10:FF:000007">
    <property type="entry name" value="Methylcrotonoyl-CoA carboxylase subunit beta"/>
    <property type="match status" value="1"/>
</dbReference>
<comment type="catalytic activity">
    <reaction evidence="3">
        <text>Random hydrolysis of (1-&gt;6)-alpha-D-mannosidic linkages in unbranched (1-&gt;6)-mannans.</text>
        <dbReference type="EC" id="3.2.1.101"/>
    </reaction>
</comment>
<keyword evidence="8" id="KW-0732">Signal</keyword>
<dbReference type="FunFam" id="1.50.10.20:FF:000006">
    <property type="entry name" value="Mannan endo-1,6-alpha-mannosidase"/>
    <property type="match status" value="1"/>
</dbReference>
<evidence type="ECO:0000256" key="9">
    <source>
        <dbReference type="ARBA" id="ARBA00022741"/>
    </source>
</evidence>
<keyword evidence="20" id="KW-0963">Cytoplasm</keyword>
<feature type="binding site" evidence="20">
    <location>
        <begin position="127"/>
        <end position="133"/>
    </location>
    <ligand>
        <name>(6S)-NADPHX</name>
        <dbReference type="ChEBI" id="CHEBI:64076"/>
    </ligand>
</feature>
<dbReference type="Gene3D" id="3.90.226.10">
    <property type="entry name" value="2-enoyl-CoA Hydratase, Chain A, domain 1"/>
    <property type="match status" value="2"/>
</dbReference>
<evidence type="ECO:0000259" key="23">
    <source>
        <dbReference type="PROSITE" id="PS50980"/>
    </source>
</evidence>
<reference evidence="27" key="1">
    <citation type="submission" date="2018-05" db="EMBL/GenBank/DDBJ databases">
        <title>Draft genome sequence of Stemphylium lycopersici strain CIDEFI 213.</title>
        <authorList>
            <person name="Medina R."/>
            <person name="Franco M.E.E."/>
            <person name="Lucentini C.G."/>
            <person name="Saparrat M.C.N."/>
            <person name="Balatti P.A."/>
        </authorList>
    </citation>
    <scope>NUCLEOTIDE SEQUENCE [LARGE SCALE GENOMIC DNA]</scope>
    <source>
        <strain evidence="27">CIDEFI 213</strain>
    </source>
</reference>
<dbReference type="InterPro" id="IPR004443">
    <property type="entry name" value="YjeF_N_dom"/>
</dbReference>
<evidence type="ECO:0000256" key="14">
    <source>
        <dbReference type="ARBA" id="ARBA00023136"/>
    </source>
</evidence>
<dbReference type="HAMAP" id="MF_01966">
    <property type="entry name" value="NADHX_epimerase"/>
    <property type="match status" value="1"/>
</dbReference>
<feature type="domain" description="CoA carboxyltransferase C-terminal" evidence="24">
    <location>
        <begin position="606"/>
        <end position="824"/>
    </location>
</feature>
<keyword evidence="7 20" id="KW-0479">Metal-binding</keyword>
<evidence type="ECO:0000256" key="21">
    <source>
        <dbReference type="SAM" id="MobiDB-lite"/>
    </source>
</evidence>
<keyword evidence="13 20" id="KW-0520">NAD</keyword>
<evidence type="ECO:0000256" key="17">
    <source>
        <dbReference type="ARBA" id="ARBA00023295"/>
    </source>
</evidence>
<comment type="pathway">
    <text evidence="18">Amino-acid degradation; L-leucine degradation; (S)-3-hydroxy-3-methylglutaryl-CoA from 3-isovaleryl-CoA: step 2/3.</text>
</comment>
<dbReference type="InterPro" id="IPR036652">
    <property type="entry name" value="YjeF_N_dom_sf"/>
</dbReference>
<comment type="catalytic activity">
    <reaction evidence="19">
        <text>3-methylbut-2-enoyl-CoA + hydrogencarbonate + ATP = 3-methyl-(2E)-glutaconyl-CoA + ADP + phosphate + H(+)</text>
        <dbReference type="Rhea" id="RHEA:13589"/>
        <dbReference type="ChEBI" id="CHEBI:15378"/>
        <dbReference type="ChEBI" id="CHEBI:17544"/>
        <dbReference type="ChEBI" id="CHEBI:30616"/>
        <dbReference type="ChEBI" id="CHEBI:43474"/>
        <dbReference type="ChEBI" id="CHEBI:57344"/>
        <dbReference type="ChEBI" id="CHEBI:57346"/>
        <dbReference type="ChEBI" id="CHEBI:456216"/>
        <dbReference type="EC" id="6.4.1.4"/>
    </reaction>
</comment>
<evidence type="ECO:0000256" key="13">
    <source>
        <dbReference type="ARBA" id="ARBA00023027"/>
    </source>
</evidence>
<dbReference type="Pfam" id="PF03853">
    <property type="entry name" value="YjeF_N"/>
    <property type="match status" value="1"/>
</dbReference>
<feature type="binding site" evidence="20">
    <location>
        <position position="123"/>
    </location>
    <ligand>
        <name>K(+)</name>
        <dbReference type="ChEBI" id="CHEBI:29103"/>
    </ligand>
</feature>
<dbReference type="InterPro" id="IPR011763">
    <property type="entry name" value="COA_CT_C"/>
</dbReference>
<keyword evidence="14 22" id="KW-0472">Membrane</keyword>
<dbReference type="FunFam" id="3.90.226.10:FF:000004">
    <property type="entry name" value="Methylcrotonoyl-CoA carboxylase beta chain"/>
    <property type="match status" value="1"/>
</dbReference>
<name>A0A364MYD3_STELY</name>
<evidence type="ECO:0000256" key="19">
    <source>
        <dbReference type="ARBA" id="ARBA00052347"/>
    </source>
</evidence>
<dbReference type="Pfam" id="PF01039">
    <property type="entry name" value="Carboxyl_trans"/>
    <property type="match status" value="1"/>
</dbReference>
<keyword evidence="15" id="KW-0325">Glycoprotein</keyword>
<dbReference type="InterPro" id="IPR005198">
    <property type="entry name" value="Glyco_hydro_76"/>
</dbReference>
<evidence type="ECO:0000256" key="18">
    <source>
        <dbReference type="ARBA" id="ARBA00025711"/>
    </source>
</evidence>
<evidence type="ECO:0000256" key="15">
    <source>
        <dbReference type="ARBA" id="ARBA00023180"/>
    </source>
</evidence>
<evidence type="ECO:0000256" key="6">
    <source>
        <dbReference type="ARBA" id="ARBA00009699"/>
    </source>
</evidence>
<dbReference type="SUPFAM" id="SSF64153">
    <property type="entry name" value="YjeF N-terminal domain-like"/>
    <property type="match status" value="1"/>
</dbReference>
<keyword evidence="16 20" id="KW-0413">Isomerase</keyword>
<dbReference type="Gene3D" id="3.40.50.10260">
    <property type="entry name" value="YjeF N-terminal domain"/>
    <property type="match status" value="1"/>
</dbReference>
<keyword evidence="27" id="KW-1185">Reference proteome</keyword>
<accession>A0A364MYD3</accession>
<dbReference type="PROSITE" id="PS50980">
    <property type="entry name" value="COA_CT_NTER"/>
    <property type="match status" value="1"/>
</dbReference>
<keyword evidence="22" id="KW-0812">Transmembrane</keyword>
<evidence type="ECO:0000259" key="25">
    <source>
        <dbReference type="PROSITE" id="PS51385"/>
    </source>
</evidence>
<dbReference type="SUPFAM" id="SSF52096">
    <property type="entry name" value="ClpP/crotonase"/>
    <property type="match status" value="2"/>
</dbReference>
<comment type="similarity">
    <text evidence="5">Belongs to the AccD/PCCB family.</text>
</comment>
<dbReference type="SUPFAM" id="SSF48208">
    <property type="entry name" value="Six-hairpin glycosidases"/>
    <property type="match status" value="1"/>
</dbReference>
<evidence type="ECO:0000259" key="24">
    <source>
        <dbReference type="PROSITE" id="PS50989"/>
    </source>
</evidence>
<feature type="region of interest" description="Disordered" evidence="21">
    <location>
        <begin position="1276"/>
        <end position="1300"/>
    </location>
</feature>